<keyword evidence="2" id="KW-1185">Reference proteome</keyword>
<comment type="caution">
    <text evidence="1">The sequence shown here is derived from an EMBL/GenBank/DDBJ whole genome shotgun (WGS) entry which is preliminary data.</text>
</comment>
<proteinExistence type="predicted"/>
<organism evidence="1 2">
    <name type="scientific">Lacticaseibacillus nasuensis JCM 17158</name>
    <dbReference type="NCBI Taxonomy" id="1291734"/>
    <lineage>
        <taxon>Bacteria</taxon>
        <taxon>Bacillati</taxon>
        <taxon>Bacillota</taxon>
        <taxon>Bacilli</taxon>
        <taxon>Lactobacillales</taxon>
        <taxon>Lactobacillaceae</taxon>
        <taxon>Lacticaseibacillus</taxon>
    </lineage>
</organism>
<dbReference type="PATRIC" id="fig|1291734.4.peg.4"/>
<gene>
    <name evidence="1" type="ORF">FD02_GL000003</name>
</gene>
<dbReference type="STRING" id="1291734.FD02_GL000003"/>
<protein>
    <submittedName>
        <fullName evidence="1">Uncharacterized protein</fullName>
    </submittedName>
</protein>
<evidence type="ECO:0000313" key="1">
    <source>
        <dbReference type="EMBL" id="KRK70824.1"/>
    </source>
</evidence>
<accession>A0A0R1JI11</accession>
<dbReference type="AlphaFoldDB" id="A0A0R1JI11"/>
<evidence type="ECO:0000313" key="2">
    <source>
        <dbReference type="Proteomes" id="UP000051804"/>
    </source>
</evidence>
<sequence>MLCDHLTASAVLRFSRNPVSKKWSSQYSTFPPLPWLGQRKDPACQAHSQIKWLERFPIP</sequence>
<reference evidence="1 2" key="1">
    <citation type="journal article" date="2015" name="Genome Announc.">
        <title>Expanding the biotechnology potential of lactobacilli through comparative genomics of 213 strains and associated genera.</title>
        <authorList>
            <person name="Sun Z."/>
            <person name="Harris H.M."/>
            <person name="McCann A."/>
            <person name="Guo C."/>
            <person name="Argimon S."/>
            <person name="Zhang W."/>
            <person name="Yang X."/>
            <person name="Jeffery I.B."/>
            <person name="Cooney J.C."/>
            <person name="Kagawa T.F."/>
            <person name="Liu W."/>
            <person name="Song Y."/>
            <person name="Salvetti E."/>
            <person name="Wrobel A."/>
            <person name="Rasinkangas P."/>
            <person name="Parkhill J."/>
            <person name="Rea M.C."/>
            <person name="O'Sullivan O."/>
            <person name="Ritari J."/>
            <person name="Douillard F.P."/>
            <person name="Paul Ross R."/>
            <person name="Yang R."/>
            <person name="Briner A.E."/>
            <person name="Felis G.E."/>
            <person name="de Vos W.M."/>
            <person name="Barrangou R."/>
            <person name="Klaenhammer T.R."/>
            <person name="Caufield P.W."/>
            <person name="Cui Y."/>
            <person name="Zhang H."/>
            <person name="O'Toole P.W."/>
        </authorList>
    </citation>
    <scope>NUCLEOTIDE SEQUENCE [LARGE SCALE GENOMIC DNA]</scope>
    <source>
        <strain evidence="1 2">JCM 17158</strain>
    </source>
</reference>
<dbReference type="EMBL" id="AZDJ01000030">
    <property type="protein sequence ID" value="KRK70824.1"/>
    <property type="molecule type" value="Genomic_DNA"/>
</dbReference>
<dbReference type="Proteomes" id="UP000051804">
    <property type="component" value="Unassembled WGS sequence"/>
</dbReference>
<name>A0A0R1JI11_9LACO</name>